<organism evidence="1 2">
    <name type="scientific">Rhizobium viscosum</name>
    <name type="common">Arthrobacter viscosus</name>
    <dbReference type="NCBI Taxonomy" id="1673"/>
    <lineage>
        <taxon>Bacteria</taxon>
        <taxon>Pseudomonadati</taxon>
        <taxon>Pseudomonadota</taxon>
        <taxon>Alphaproteobacteria</taxon>
        <taxon>Hyphomicrobiales</taxon>
        <taxon>Rhizobiaceae</taxon>
        <taxon>Rhizobium/Agrobacterium group</taxon>
        <taxon>Rhizobium</taxon>
    </lineage>
</organism>
<accession>A0ABR9IXS1</accession>
<gene>
    <name evidence="1" type="ORF">H4W29_005123</name>
</gene>
<evidence type="ECO:0000313" key="2">
    <source>
        <dbReference type="Proteomes" id="UP000620262"/>
    </source>
</evidence>
<evidence type="ECO:0000313" key="1">
    <source>
        <dbReference type="EMBL" id="MBE1507878.1"/>
    </source>
</evidence>
<name>A0ABR9IXS1_RHIVS</name>
<dbReference type="RefSeq" id="WP_192731574.1">
    <property type="nucleotide sequence ID" value="NZ_BAAAVL010000002.1"/>
</dbReference>
<protein>
    <submittedName>
        <fullName evidence="1">Uncharacterized protein</fullName>
    </submittedName>
</protein>
<dbReference type="EMBL" id="JADBEC010000002">
    <property type="protein sequence ID" value="MBE1507878.1"/>
    <property type="molecule type" value="Genomic_DNA"/>
</dbReference>
<proteinExistence type="predicted"/>
<keyword evidence="2" id="KW-1185">Reference proteome</keyword>
<dbReference type="Proteomes" id="UP000620262">
    <property type="component" value="Unassembled WGS sequence"/>
</dbReference>
<reference evidence="1 2" key="1">
    <citation type="submission" date="2020-10" db="EMBL/GenBank/DDBJ databases">
        <title>Sequencing the genomes of 1000 actinobacteria strains.</title>
        <authorList>
            <person name="Klenk H.-P."/>
        </authorList>
    </citation>
    <scope>NUCLEOTIDE SEQUENCE [LARGE SCALE GENOMIC DNA]</scope>
    <source>
        <strain evidence="1 2">DSM 7307</strain>
    </source>
</reference>
<sequence length="135" mass="15167">MRATPQVNDAAMLFFIEHYQPLSVTRLDTETTLEQLPSVRRGIYVLLPGDLLQCLCFVRRVHVPEEPPPSGRPAPEAGKRSFLLSDSDKKSLADEIEHLWTRHIMVTYGLKTEITISLAALEAFLCQPGTNAIKH</sequence>
<comment type="caution">
    <text evidence="1">The sequence shown here is derived from an EMBL/GenBank/DDBJ whole genome shotgun (WGS) entry which is preliminary data.</text>
</comment>